<protein>
    <submittedName>
        <fullName evidence="1">Uncharacterized protein</fullName>
    </submittedName>
</protein>
<evidence type="ECO:0000313" key="2">
    <source>
        <dbReference type="Proteomes" id="UP000236630"/>
    </source>
</evidence>
<organism evidence="1 2">
    <name type="scientific">Citrus unshiu</name>
    <name type="common">Satsuma mandarin</name>
    <name type="synonym">Citrus nobilis var. unshiu</name>
    <dbReference type="NCBI Taxonomy" id="55188"/>
    <lineage>
        <taxon>Eukaryota</taxon>
        <taxon>Viridiplantae</taxon>
        <taxon>Streptophyta</taxon>
        <taxon>Embryophyta</taxon>
        <taxon>Tracheophyta</taxon>
        <taxon>Spermatophyta</taxon>
        <taxon>Magnoliopsida</taxon>
        <taxon>eudicotyledons</taxon>
        <taxon>Gunneridae</taxon>
        <taxon>Pentapetalae</taxon>
        <taxon>rosids</taxon>
        <taxon>malvids</taxon>
        <taxon>Sapindales</taxon>
        <taxon>Rutaceae</taxon>
        <taxon>Aurantioideae</taxon>
        <taxon>Citrus</taxon>
    </lineage>
</organism>
<accession>A0A2H5N115</accession>
<comment type="caution">
    <text evidence="1">The sequence shown here is derived from an EMBL/GenBank/DDBJ whole genome shotgun (WGS) entry which is preliminary data.</text>
</comment>
<evidence type="ECO:0000313" key="1">
    <source>
        <dbReference type="EMBL" id="GAY33607.1"/>
    </source>
</evidence>
<keyword evidence="2" id="KW-1185">Reference proteome</keyword>
<sequence>MEGLPYNEMLIQQLEDEGPSVLSRHLWNMAGSTLFMSSLFYLATKIQEEKITETLLSGNALASAPEVRKLGASICMSGKEGKGQNGIHFLKVWQFDTKGLGICSAGKVQVSKTRANLEAGETQKHTR</sequence>
<reference evidence="1 2" key="1">
    <citation type="journal article" date="2017" name="Front. Genet.">
        <title>Draft sequencing of the heterozygous diploid genome of Satsuma (Citrus unshiu Marc.) using a hybrid assembly approach.</title>
        <authorList>
            <person name="Shimizu T."/>
            <person name="Tanizawa Y."/>
            <person name="Mochizuki T."/>
            <person name="Nagasaki H."/>
            <person name="Yoshioka T."/>
            <person name="Toyoda A."/>
            <person name="Fujiyama A."/>
            <person name="Kaminuma E."/>
            <person name="Nakamura Y."/>
        </authorList>
    </citation>
    <scope>NUCLEOTIDE SEQUENCE [LARGE SCALE GENOMIC DNA]</scope>
    <source>
        <strain evidence="2">cv. Miyagawa wase</strain>
    </source>
</reference>
<name>A0A2H5N115_CITUN</name>
<proteinExistence type="predicted"/>
<dbReference type="Proteomes" id="UP000236630">
    <property type="component" value="Unassembled WGS sequence"/>
</dbReference>
<dbReference type="EMBL" id="BDQV01003061">
    <property type="protein sequence ID" value="GAY33607.1"/>
    <property type="molecule type" value="Genomic_DNA"/>
</dbReference>
<dbReference type="AlphaFoldDB" id="A0A2H5N115"/>
<gene>
    <name evidence="1" type="ORF">CUMW_282050</name>
</gene>